<name>A0A365UDC9_9RHOB</name>
<dbReference type="AlphaFoldDB" id="A0A365UDC9"/>
<evidence type="ECO:0000256" key="4">
    <source>
        <dbReference type="SAM" id="SignalP"/>
    </source>
</evidence>
<dbReference type="EMBL" id="QNTQ01000004">
    <property type="protein sequence ID" value="RBI86705.1"/>
    <property type="molecule type" value="Genomic_DNA"/>
</dbReference>
<protein>
    <submittedName>
        <fullName evidence="5">ABC transporter substrate-binding protein</fullName>
    </submittedName>
</protein>
<dbReference type="CDD" id="cd13665">
    <property type="entry name" value="PBP2_TRAP_Dctp3_4"/>
    <property type="match status" value="1"/>
</dbReference>
<reference evidence="5 6" key="1">
    <citation type="submission" date="2018-07" db="EMBL/GenBank/DDBJ databases">
        <title>Rhodosalinus sp. strain E84T genomic sequence and assembly.</title>
        <authorList>
            <person name="Liu Z.-W."/>
            <person name="Lu D.-C."/>
        </authorList>
    </citation>
    <scope>NUCLEOTIDE SEQUENCE [LARGE SCALE GENOMIC DNA]</scope>
    <source>
        <strain evidence="5 6">E84</strain>
    </source>
</reference>
<dbReference type="Gene3D" id="3.40.190.170">
    <property type="entry name" value="Bacterial extracellular solute-binding protein, family 7"/>
    <property type="match status" value="1"/>
</dbReference>
<keyword evidence="6" id="KW-1185">Reference proteome</keyword>
<dbReference type="Pfam" id="PF03480">
    <property type="entry name" value="DctP"/>
    <property type="match status" value="1"/>
</dbReference>
<dbReference type="GO" id="GO:0042597">
    <property type="term" value="C:periplasmic space"/>
    <property type="evidence" value="ECO:0007669"/>
    <property type="project" value="UniProtKB-SubCell"/>
</dbReference>
<dbReference type="Proteomes" id="UP000253370">
    <property type="component" value="Unassembled WGS sequence"/>
</dbReference>
<dbReference type="InterPro" id="IPR018389">
    <property type="entry name" value="DctP_fam"/>
</dbReference>
<evidence type="ECO:0000256" key="3">
    <source>
        <dbReference type="ARBA" id="ARBA00022764"/>
    </source>
</evidence>
<gene>
    <name evidence="5" type="ORF">DRV85_04585</name>
</gene>
<dbReference type="PANTHER" id="PTHR33376:SF15">
    <property type="entry name" value="BLL6794 PROTEIN"/>
    <property type="match status" value="1"/>
</dbReference>
<proteinExistence type="predicted"/>
<dbReference type="OrthoDB" id="7822595at2"/>
<dbReference type="NCBIfam" id="NF037995">
    <property type="entry name" value="TRAP_S1"/>
    <property type="match status" value="1"/>
</dbReference>
<evidence type="ECO:0000313" key="5">
    <source>
        <dbReference type="EMBL" id="RBI86705.1"/>
    </source>
</evidence>
<dbReference type="GO" id="GO:0055085">
    <property type="term" value="P:transmembrane transport"/>
    <property type="evidence" value="ECO:0007669"/>
    <property type="project" value="InterPro"/>
</dbReference>
<accession>A0A365UDC9</accession>
<comment type="caution">
    <text evidence="5">The sequence shown here is derived from an EMBL/GenBank/DDBJ whole genome shotgun (WGS) entry which is preliminary data.</text>
</comment>
<keyword evidence="3" id="KW-0574">Periplasm</keyword>
<evidence type="ECO:0000256" key="1">
    <source>
        <dbReference type="ARBA" id="ARBA00004418"/>
    </source>
</evidence>
<sequence>MLRTLVRSAQAGLAALTLTAGAAAAQTELTYSSWIPWSHPVNQEIYIPWMEAIEEESEGRITFRRLPKPVASPPAHLDAVRTGQADVAFTVHGYQRARYAAYLFAELPFLGDSAELTSVALQRTHEEFLADKEDSLYPGVHLVGMNMHGPGVVHHTSTPILSPADMEGQKMRTGGPIPLAIVEGWGGVSIRQPAPKSYEILSAGIADGILFPFESIPSFNLTELIEHSTTMPGGWYSSSHFLIINQRKYDALSEEDKAVIDKYSGEAFSRLAGAGWDRLNEAGLVTMQEAGKQIHEAPPELVAALEDLNESFTEEYYAGAEAEGVDGEAMLEFFRQQMNELSSM</sequence>
<keyword evidence="2 4" id="KW-0732">Signal</keyword>
<dbReference type="RefSeq" id="WP_113288255.1">
    <property type="nucleotide sequence ID" value="NZ_QNTQ01000004.1"/>
</dbReference>
<dbReference type="InterPro" id="IPR038404">
    <property type="entry name" value="TRAP_DctP_sf"/>
</dbReference>
<feature type="signal peptide" evidence="4">
    <location>
        <begin position="1"/>
        <end position="25"/>
    </location>
</feature>
<feature type="chain" id="PRO_5016726933" evidence="4">
    <location>
        <begin position="26"/>
        <end position="344"/>
    </location>
</feature>
<comment type="subcellular location">
    <subcellularLocation>
        <location evidence="1">Periplasm</location>
    </subcellularLocation>
</comment>
<evidence type="ECO:0000313" key="6">
    <source>
        <dbReference type="Proteomes" id="UP000253370"/>
    </source>
</evidence>
<organism evidence="5 6">
    <name type="scientific">Rhodosalinus halophilus</name>
    <dbReference type="NCBI Taxonomy" id="2259333"/>
    <lineage>
        <taxon>Bacteria</taxon>
        <taxon>Pseudomonadati</taxon>
        <taxon>Pseudomonadota</taxon>
        <taxon>Alphaproteobacteria</taxon>
        <taxon>Rhodobacterales</taxon>
        <taxon>Paracoccaceae</taxon>
        <taxon>Rhodosalinus</taxon>
    </lineage>
</organism>
<evidence type="ECO:0000256" key="2">
    <source>
        <dbReference type="ARBA" id="ARBA00022729"/>
    </source>
</evidence>
<dbReference type="PANTHER" id="PTHR33376">
    <property type="match status" value="1"/>
</dbReference>